<name>A0ABD0JLT9_9CAEN</name>
<evidence type="ECO:0008006" key="3">
    <source>
        <dbReference type="Google" id="ProtNLM"/>
    </source>
</evidence>
<proteinExistence type="predicted"/>
<dbReference type="EMBL" id="JACVVK020000406">
    <property type="protein sequence ID" value="KAK7475427.1"/>
    <property type="molecule type" value="Genomic_DNA"/>
</dbReference>
<organism evidence="1 2">
    <name type="scientific">Batillaria attramentaria</name>
    <dbReference type="NCBI Taxonomy" id="370345"/>
    <lineage>
        <taxon>Eukaryota</taxon>
        <taxon>Metazoa</taxon>
        <taxon>Spiralia</taxon>
        <taxon>Lophotrochozoa</taxon>
        <taxon>Mollusca</taxon>
        <taxon>Gastropoda</taxon>
        <taxon>Caenogastropoda</taxon>
        <taxon>Sorbeoconcha</taxon>
        <taxon>Cerithioidea</taxon>
        <taxon>Batillariidae</taxon>
        <taxon>Batillaria</taxon>
    </lineage>
</organism>
<dbReference type="AlphaFoldDB" id="A0ABD0JLT9"/>
<gene>
    <name evidence="1" type="ORF">BaRGS_00033308</name>
</gene>
<evidence type="ECO:0000313" key="2">
    <source>
        <dbReference type="Proteomes" id="UP001519460"/>
    </source>
</evidence>
<keyword evidence="2" id="KW-1185">Reference proteome</keyword>
<dbReference type="Proteomes" id="UP001519460">
    <property type="component" value="Unassembled WGS sequence"/>
</dbReference>
<protein>
    <recommendedName>
        <fullName evidence="3">Chromo domain-containing protein</fullName>
    </recommendedName>
</protein>
<evidence type="ECO:0000313" key="1">
    <source>
        <dbReference type="EMBL" id="KAK7475427.1"/>
    </source>
</evidence>
<sequence length="108" mass="12506">MENTCHELFPNIPDKKLCTFVSNRGNLLNAETVNSFTTPLPKCWTSFTHIRSYAIRSAETPGTQKLKTLREKNGGDKNYSREVTYWVVTEPESHSTWEQSKMTFRKFA</sequence>
<comment type="caution">
    <text evidence="1">The sequence shown here is derived from an EMBL/GenBank/DDBJ whole genome shotgun (WGS) entry which is preliminary data.</text>
</comment>
<accession>A0ABD0JLT9</accession>
<reference evidence="1 2" key="1">
    <citation type="journal article" date="2023" name="Sci. Data">
        <title>Genome assembly of the Korean intertidal mud-creeper Batillaria attramentaria.</title>
        <authorList>
            <person name="Patra A.K."/>
            <person name="Ho P.T."/>
            <person name="Jun S."/>
            <person name="Lee S.J."/>
            <person name="Kim Y."/>
            <person name="Won Y.J."/>
        </authorList>
    </citation>
    <scope>NUCLEOTIDE SEQUENCE [LARGE SCALE GENOMIC DNA]</scope>
    <source>
        <strain evidence="1">Wonlab-2016</strain>
    </source>
</reference>